<evidence type="ECO:0000256" key="6">
    <source>
        <dbReference type="ARBA" id="ARBA00023315"/>
    </source>
</evidence>
<reference evidence="7 8" key="1">
    <citation type="submission" date="2018-12" db="EMBL/GenBank/DDBJ databases">
        <authorList>
            <consortium name="Pathogen Informatics"/>
        </authorList>
    </citation>
    <scope>NUCLEOTIDE SEQUENCE [LARGE SCALE GENOMIC DNA]</scope>
    <source>
        <strain evidence="7 8">NCTC8284</strain>
    </source>
</reference>
<evidence type="ECO:0000313" key="7">
    <source>
        <dbReference type="EMBL" id="VEH67614.1"/>
    </source>
</evidence>
<keyword evidence="2" id="KW-1003">Cell membrane</keyword>
<evidence type="ECO:0000313" key="8">
    <source>
        <dbReference type="Proteomes" id="UP000278733"/>
    </source>
</evidence>
<dbReference type="InterPro" id="IPR004960">
    <property type="entry name" value="LipA_acyltrans"/>
</dbReference>
<dbReference type="Pfam" id="PF03279">
    <property type="entry name" value="Lip_A_acyltrans"/>
    <property type="match status" value="1"/>
</dbReference>
<dbReference type="Proteomes" id="UP000278733">
    <property type="component" value="Chromosome"/>
</dbReference>
<sequence length="45" mass="5187">MSYCFPEWTAAQREQVIDEMFAVVAQVMFGIGEIAVRSKNIYKTQ</sequence>
<gene>
    <name evidence="7" type="primary">msbB_2</name>
    <name evidence="7" type="ORF">NCTC8284_02811</name>
</gene>
<organism evidence="7 8">
    <name type="scientific">Rodentibacter pneumotropicus</name>
    <dbReference type="NCBI Taxonomy" id="758"/>
    <lineage>
        <taxon>Bacteria</taxon>
        <taxon>Pseudomonadati</taxon>
        <taxon>Pseudomonadota</taxon>
        <taxon>Gammaproteobacteria</taxon>
        <taxon>Pasteurellales</taxon>
        <taxon>Pasteurellaceae</taxon>
        <taxon>Rodentibacter</taxon>
    </lineage>
</organism>
<evidence type="ECO:0000256" key="1">
    <source>
        <dbReference type="ARBA" id="ARBA00004533"/>
    </source>
</evidence>
<keyword evidence="5" id="KW-0472">Membrane</keyword>
<evidence type="ECO:0000256" key="4">
    <source>
        <dbReference type="ARBA" id="ARBA00022679"/>
    </source>
</evidence>
<dbReference type="KEGG" id="rpne:NCTC8284_02811"/>
<evidence type="ECO:0000256" key="5">
    <source>
        <dbReference type="ARBA" id="ARBA00023136"/>
    </source>
</evidence>
<name>A0A448MR45_9PAST</name>
<keyword evidence="3" id="KW-0997">Cell inner membrane</keyword>
<keyword evidence="6 7" id="KW-0012">Acyltransferase</keyword>
<dbReference type="GO" id="GO:0016746">
    <property type="term" value="F:acyltransferase activity"/>
    <property type="evidence" value="ECO:0007669"/>
    <property type="project" value="UniProtKB-KW"/>
</dbReference>
<dbReference type="EC" id="2.3.1.-" evidence="7"/>
<protein>
    <submittedName>
        <fullName evidence="7">Lipid A biosynthesis (KDO)2-(Lauroyl)-lipid IVA acyltransferase</fullName>
        <ecNumber evidence="7">2.3.1.-</ecNumber>
    </submittedName>
</protein>
<comment type="subcellular location">
    <subcellularLocation>
        <location evidence="1">Cell inner membrane</location>
    </subcellularLocation>
</comment>
<dbReference type="GO" id="GO:0005886">
    <property type="term" value="C:plasma membrane"/>
    <property type="evidence" value="ECO:0007669"/>
    <property type="project" value="UniProtKB-SubCell"/>
</dbReference>
<dbReference type="GO" id="GO:0009247">
    <property type="term" value="P:glycolipid biosynthetic process"/>
    <property type="evidence" value="ECO:0007669"/>
    <property type="project" value="UniProtKB-ARBA"/>
</dbReference>
<evidence type="ECO:0000256" key="3">
    <source>
        <dbReference type="ARBA" id="ARBA00022519"/>
    </source>
</evidence>
<dbReference type="EMBL" id="LR134405">
    <property type="protein sequence ID" value="VEH67614.1"/>
    <property type="molecule type" value="Genomic_DNA"/>
</dbReference>
<dbReference type="AlphaFoldDB" id="A0A448MR45"/>
<proteinExistence type="predicted"/>
<keyword evidence="4 7" id="KW-0808">Transferase</keyword>
<accession>A0A448MR45</accession>
<evidence type="ECO:0000256" key="2">
    <source>
        <dbReference type="ARBA" id="ARBA00022475"/>
    </source>
</evidence>